<dbReference type="CDD" id="cd01043">
    <property type="entry name" value="DPS"/>
    <property type="match status" value="1"/>
</dbReference>
<dbReference type="PIRSF" id="PIRSF005900">
    <property type="entry name" value="Dps"/>
    <property type="match status" value="1"/>
</dbReference>
<dbReference type="SUPFAM" id="SSF47240">
    <property type="entry name" value="Ferritin-like"/>
    <property type="match status" value="1"/>
</dbReference>
<sequence length="132" mass="15075">MNANLEEILGGLITASLQTKDFHWNLRGREFLYLHPMLDELYADLNGYADTLAERARAIGQHVTGSVEYSYTSEPIRFDEAVDELSSHLNTNSVHIKNALSQYENDLATQDVLIEIQRGLDKWTWVFNESLS</sequence>
<evidence type="ECO:0000256" key="1">
    <source>
        <dbReference type="ARBA" id="ARBA00009497"/>
    </source>
</evidence>
<dbReference type="EMBL" id="MH590589">
    <property type="protein sequence ID" value="AXH68732.1"/>
    <property type="molecule type" value="Genomic_DNA"/>
</dbReference>
<dbReference type="InterPro" id="IPR012347">
    <property type="entry name" value="Ferritin-like"/>
</dbReference>
<comment type="similarity">
    <text evidence="1">Belongs to the Dps family.</text>
</comment>
<dbReference type="InterPro" id="IPR002177">
    <property type="entry name" value="DPS_DNA-bd"/>
</dbReference>
<dbReference type="PANTHER" id="PTHR42932">
    <property type="entry name" value="GENERAL STRESS PROTEIN 20U"/>
    <property type="match status" value="1"/>
</dbReference>
<proteinExistence type="inferred from homology"/>
<dbReference type="PANTHER" id="PTHR42932:SF1">
    <property type="entry name" value="GENERAL STRESS PROTEIN 20U"/>
    <property type="match status" value="1"/>
</dbReference>
<evidence type="ECO:0000313" key="4">
    <source>
        <dbReference type="Proteomes" id="UP000259914"/>
    </source>
</evidence>
<evidence type="ECO:0000313" key="3">
    <source>
        <dbReference type="EMBL" id="AXH68732.1"/>
    </source>
</evidence>
<feature type="domain" description="Ferritin/DPS" evidence="2">
    <location>
        <begin position="3"/>
        <end position="128"/>
    </location>
</feature>
<name>A0A345MDV1_9CAUD</name>
<dbReference type="Gene3D" id="1.20.1260.10">
    <property type="match status" value="1"/>
</dbReference>
<gene>
    <name evidence="3" type="primary">17</name>
    <name evidence="3" type="ORF">SEA_SPARKLEGODDESS_17</name>
</gene>
<organism evidence="3 4">
    <name type="scientific">Streptomyces phage SparkleGoddess</name>
    <dbReference type="NCBI Taxonomy" id="2283305"/>
    <lineage>
        <taxon>Viruses</taxon>
        <taxon>Duplodnaviria</taxon>
        <taxon>Heunggongvirae</taxon>
        <taxon>Uroviricota</taxon>
        <taxon>Caudoviricetes</taxon>
        <taxon>Stanwilliamsviridae</taxon>
        <taxon>Loccivirinae</taxon>
        <taxon>Gilsonvirus</taxon>
        <taxon>Gilsonvirus comrade</taxon>
    </lineage>
</organism>
<reference evidence="3 4" key="1">
    <citation type="submission" date="2018-07" db="EMBL/GenBank/DDBJ databases">
        <authorList>
            <person name="Dixon J."/>
            <person name="Knudsen H.R."/>
            <person name="Rock W."/>
            <person name="Scott A.N."/>
            <person name="Walsdorf S.L."/>
            <person name="Layton S.R."/>
            <person name="Nayek S."/>
            <person name="Kim T."/>
            <person name="Hughes L.E."/>
            <person name="Garlena R.A."/>
            <person name="Russell D.A."/>
            <person name="Pope W.H."/>
            <person name="Jacobs-Sera D."/>
            <person name="Hatfull G.F."/>
        </authorList>
    </citation>
    <scope>NUCLEOTIDE SEQUENCE [LARGE SCALE GENOMIC DNA]</scope>
</reference>
<dbReference type="InterPro" id="IPR009078">
    <property type="entry name" value="Ferritin-like_SF"/>
</dbReference>
<evidence type="ECO:0000259" key="2">
    <source>
        <dbReference type="Pfam" id="PF00210"/>
    </source>
</evidence>
<dbReference type="InterPro" id="IPR008331">
    <property type="entry name" value="Ferritin_DPS_dom"/>
</dbReference>
<dbReference type="GO" id="GO:0008199">
    <property type="term" value="F:ferric iron binding"/>
    <property type="evidence" value="ECO:0007669"/>
    <property type="project" value="InterPro"/>
</dbReference>
<dbReference type="Proteomes" id="UP000259914">
    <property type="component" value="Segment"/>
</dbReference>
<dbReference type="PROSITE" id="PS00818">
    <property type="entry name" value="DPS_1"/>
    <property type="match status" value="1"/>
</dbReference>
<dbReference type="InterPro" id="IPR023188">
    <property type="entry name" value="DPS_DNA-bd_CS"/>
</dbReference>
<protein>
    <recommendedName>
        <fullName evidence="2">Ferritin/DPS domain-containing protein</fullName>
    </recommendedName>
</protein>
<dbReference type="Pfam" id="PF00210">
    <property type="entry name" value="Ferritin"/>
    <property type="match status" value="1"/>
</dbReference>
<dbReference type="GO" id="GO:0016722">
    <property type="term" value="F:oxidoreductase activity, acting on metal ions"/>
    <property type="evidence" value="ECO:0007669"/>
    <property type="project" value="InterPro"/>
</dbReference>
<accession>A0A345MDV1</accession>